<proteinExistence type="predicted"/>
<evidence type="ECO:0000313" key="2">
    <source>
        <dbReference type="Proteomes" id="UP000260983"/>
    </source>
</evidence>
<dbReference type="EMBL" id="QSUL01000005">
    <property type="protein sequence ID" value="RGN36580.1"/>
    <property type="molecule type" value="Genomic_DNA"/>
</dbReference>
<sequence length="60" mass="7464">MFFILIYFKLVLFQKVFIIPLKYQHEQFIKIQIIKKYSNDIFLEILKKLKKCFSIFIVIF</sequence>
<evidence type="ECO:0000313" key="1">
    <source>
        <dbReference type="EMBL" id="RGN36580.1"/>
    </source>
</evidence>
<reference evidence="1 2" key="1">
    <citation type="submission" date="2018-08" db="EMBL/GenBank/DDBJ databases">
        <title>A genome reference for cultivated species of the human gut microbiota.</title>
        <authorList>
            <person name="Zou Y."/>
            <person name="Xue W."/>
            <person name="Luo G."/>
        </authorList>
    </citation>
    <scope>NUCLEOTIDE SEQUENCE [LARGE SCALE GENOMIC DNA]</scope>
    <source>
        <strain evidence="1 2">OM05-15BH</strain>
    </source>
</reference>
<comment type="caution">
    <text evidence="1">The sequence shown here is derived from an EMBL/GenBank/DDBJ whole genome shotgun (WGS) entry which is preliminary data.</text>
</comment>
<protein>
    <submittedName>
        <fullName evidence="1">Uncharacterized protein</fullName>
    </submittedName>
</protein>
<gene>
    <name evidence="1" type="ORF">DXB65_09300</name>
</gene>
<dbReference type="Proteomes" id="UP000260983">
    <property type="component" value="Unassembled WGS sequence"/>
</dbReference>
<accession>A0A3E5BG63</accession>
<organism evidence="1 2">
    <name type="scientific">Bacteroides oleiciplenus</name>
    <dbReference type="NCBI Taxonomy" id="626931"/>
    <lineage>
        <taxon>Bacteria</taxon>
        <taxon>Pseudomonadati</taxon>
        <taxon>Bacteroidota</taxon>
        <taxon>Bacteroidia</taxon>
        <taxon>Bacteroidales</taxon>
        <taxon>Bacteroidaceae</taxon>
        <taxon>Bacteroides</taxon>
    </lineage>
</organism>
<dbReference type="AlphaFoldDB" id="A0A3E5BG63"/>
<name>A0A3E5BG63_9BACE</name>